<dbReference type="Proteomes" id="UP000198900">
    <property type="component" value="Unassembled WGS sequence"/>
</dbReference>
<proteinExistence type="inferred from homology"/>
<evidence type="ECO:0000256" key="2">
    <source>
        <dbReference type="ARBA" id="ARBA00022722"/>
    </source>
</evidence>
<comment type="cofactor">
    <cofactor evidence="5">
        <name>Mg(2+)</name>
        <dbReference type="ChEBI" id="CHEBI:18420"/>
    </cofactor>
</comment>
<keyword evidence="5" id="KW-0800">Toxin</keyword>
<dbReference type="HAMAP" id="MF_00265">
    <property type="entry name" value="VapC_Nob1"/>
    <property type="match status" value="1"/>
</dbReference>
<feature type="binding site" evidence="5">
    <location>
        <position position="5"/>
    </location>
    <ligand>
        <name>Mg(2+)</name>
        <dbReference type="ChEBI" id="CHEBI:18420"/>
    </ligand>
</feature>
<dbReference type="RefSeq" id="WP_091784327.1">
    <property type="nucleotide sequence ID" value="NZ_FNDI01000019.1"/>
</dbReference>
<dbReference type="Gene3D" id="3.40.50.1010">
    <property type="entry name" value="5'-nuclease"/>
    <property type="match status" value="1"/>
</dbReference>
<evidence type="ECO:0000256" key="1">
    <source>
        <dbReference type="ARBA" id="ARBA00022649"/>
    </source>
</evidence>
<evidence type="ECO:0000256" key="4">
    <source>
        <dbReference type="ARBA" id="ARBA00022801"/>
    </source>
</evidence>
<organism evidence="7 8">
    <name type="scientific">Paraburkholderia steynii</name>
    <dbReference type="NCBI Taxonomy" id="1245441"/>
    <lineage>
        <taxon>Bacteria</taxon>
        <taxon>Pseudomonadati</taxon>
        <taxon>Pseudomonadota</taxon>
        <taxon>Betaproteobacteria</taxon>
        <taxon>Burkholderiales</taxon>
        <taxon>Burkholderiaceae</taxon>
        <taxon>Paraburkholderia</taxon>
    </lineage>
</organism>
<comment type="similarity">
    <text evidence="5">Belongs to the PINc/VapC protein family.</text>
</comment>
<reference evidence="7" key="1">
    <citation type="submission" date="2016-10" db="EMBL/GenBank/DDBJ databases">
        <authorList>
            <person name="Varghese N."/>
            <person name="Submissions S."/>
        </authorList>
    </citation>
    <scope>NUCLEOTIDE SEQUENCE [LARGE SCALE GENOMIC DNA]</scope>
    <source>
        <strain evidence="7">YR281</strain>
    </source>
</reference>
<dbReference type="Pfam" id="PF01850">
    <property type="entry name" value="PIN"/>
    <property type="match status" value="1"/>
</dbReference>
<comment type="caution">
    <text evidence="7">The sequence shown here is derived from an EMBL/GenBank/DDBJ whole genome shotgun (WGS) entry which is preliminary data.</text>
</comment>
<dbReference type="GO" id="GO:0090729">
    <property type="term" value="F:toxin activity"/>
    <property type="evidence" value="ECO:0007669"/>
    <property type="project" value="UniProtKB-KW"/>
</dbReference>
<sequence>MVTLDTYAVIYWLGDCAELSNAAREAIADALDGGEVLISAISVLEVAQFVEIGQLALSMDTRRWLATLTSIEGVRMVPVDTAIAMRAASMSPVLPVAQRLIAATARTLGVPLVTPDRRVRELTHVETVW</sequence>
<keyword evidence="1 5" id="KW-1277">Toxin-antitoxin system</keyword>
<dbReference type="InterPro" id="IPR022907">
    <property type="entry name" value="VapC_family"/>
</dbReference>
<evidence type="ECO:0000259" key="6">
    <source>
        <dbReference type="Pfam" id="PF01850"/>
    </source>
</evidence>
<gene>
    <name evidence="5" type="primary">vapC</name>
    <name evidence="7" type="ORF">SAMN04487926_11964</name>
</gene>
<dbReference type="EMBL" id="FNDI01000019">
    <property type="protein sequence ID" value="SDI56254.1"/>
    <property type="molecule type" value="Genomic_DNA"/>
</dbReference>
<evidence type="ECO:0000256" key="5">
    <source>
        <dbReference type="HAMAP-Rule" id="MF_00265"/>
    </source>
</evidence>
<evidence type="ECO:0000256" key="3">
    <source>
        <dbReference type="ARBA" id="ARBA00022723"/>
    </source>
</evidence>
<dbReference type="PANTHER" id="PTHR36173:SF1">
    <property type="entry name" value="RIBONUCLEASE VAPC22"/>
    <property type="match status" value="1"/>
</dbReference>
<dbReference type="SUPFAM" id="SSF88723">
    <property type="entry name" value="PIN domain-like"/>
    <property type="match status" value="1"/>
</dbReference>
<keyword evidence="5" id="KW-0460">Magnesium</keyword>
<dbReference type="InterPro" id="IPR041705">
    <property type="entry name" value="PIN_Sll0205"/>
</dbReference>
<keyword evidence="4 5" id="KW-0378">Hydrolase</keyword>
<comment type="function">
    <text evidence="5">Toxic component of a toxin-antitoxin (TA) system. An RNase.</text>
</comment>
<evidence type="ECO:0000313" key="7">
    <source>
        <dbReference type="EMBL" id="SDI56254.1"/>
    </source>
</evidence>
<dbReference type="GO" id="GO:0000287">
    <property type="term" value="F:magnesium ion binding"/>
    <property type="evidence" value="ECO:0007669"/>
    <property type="project" value="UniProtKB-UniRule"/>
</dbReference>
<dbReference type="GO" id="GO:0016787">
    <property type="term" value="F:hydrolase activity"/>
    <property type="evidence" value="ECO:0007669"/>
    <property type="project" value="UniProtKB-KW"/>
</dbReference>
<dbReference type="GO" id="GO:0004540">
    <property type="term" value="F:RNA nuclease activity"/>
    <property type="evidence" value="ECO:0007669"/>
    <property type="project" value="InterPro"/>
</dbReference>
<dbReference type="EC" id="3.1.-.-" evidence="5"/>
<dbReference type="PANTHER" id="PTHR36173">
    <property type="entry name" value="RIBONUCLEASE VAPC16-RELATED"/>
    <property type="match status" value="1"/>
</dbReference>
<dbReference type="InterPro" id="IPR052919">
    <property type="entry name" value="TA_system_RNase"/>
</dbReference>
<feature type="domain" description="PIN" evidence="6">
    <location>
        <begin position="3"/>
        <end position="122"/>
    </location>
</feature>
<evidence type="ECO:0000313" key="8">
    <source>
        <dbReference type="Proteomes" id="UP000198900"/>
    </source>
</evidence>
<comment type="caution">
    <text evidence="5">Lacks conserved residue(s) required for the propagation of feature annotation.</text>
</comment>
<dbReference type="CDD" id="cd09872">
    <property type="entry name" value="PIN_Sll0205-like"/>
    <property type="match status" value="1"/>
</dbReference>
<protein>
    <recommendedName>
        <fullName evidence="5">Ribonuclease VapC</fullName>
        <shortName evidence="5">RNase VapC</shortName>
        <ecNumber evidence="5">3.1.-.-</ecNumber>
    </recommendedName>
    <alternativeName>
        <fullName evidence="5">Toxin VapC</fullName>
    </alternativeName>
</protein>
<keyword evidence="3 5" id="KW-0479">Metal-binding</keyword>
<keyword evidence="2 5" id="KW-0540">Nuclease</keyword>
<name>A0A7Z7BBE0_9BURK</name>
<dbReference type="AlphaFoldDB" id="A0A7Z7BBE0"/>
<keyword evidence="8" id="KW-1185">Reference proteome</keyword>
<dbReference type="InterPro" id="IPR002716">
    <property type="entry name" value="PIN_dom"/>
</dbReference>
<accession>A0A7Z7BBE0</accession>
<dbReference type="InterPro" id="IPR029060">
    <property type="entry name" value="PIN-like_dom_sf"/>
</dbReference>